<feature type="transmembrane region" description="Helical" evidence="1">
    <location>
        <begin position="49"/>
        <end position="68"/>
    </location>
</feature>
<accession>A0A2Z4PQE3</accession>
<gene>
    <name evidence="2" type="ORF">A8139_04570</name>
</gene>
<dbReference type="EMBL" id="CP016181">
    <property type="protein sequence ID" value="AWX99358.1"/>
    <property type="molecule type" value="Genomic_DNA"/>
</dbReference>
<proteinExistence type="predicted"/>
<dbReference type="Gene3D" id="1.25.40.10">
    <property type="entry name" value="Tetratricopeptide repeat domain"/>
    <property type="match status" value="1"/>
</dbReference>
<feature type="transmembrane region" description="Helical" evidence="1">
    <location>
        <begin position="80"/>
        <end position="106"/>
    </location>
</feature>
<dbReference type="Proteomes" id="UP000249898">
    <property type="component" value="Chromosome"/>
</dbReference>
<name>A0A2Z4PQE3_9GAMM</name>
<organism evidence="2 3">
    <name type="scientific">Marinomonas primoryensis</name>
    <dbReference type="NCBI Taxonomy" id="178399"/>
    <lineage>
        <taxon>Bacteria</taxon>
        <taxon>Pseudomonadati</taxon>
        <taxon>Pseudomonadota</taxon>
        <taxon>Gammaproteobacteria</taxon>
        <taxon>Oceanospirillales</taxon>
        <taxon>Oceanospirillaceae</taxon>
        <taxon>Marinomonas</taxon>
    </lineage>
</organism>
<dbReference type="RefSeq" id="WP_112136038.1">
    <property type="nucleotide sequence ID" value="NZ_CP016181.1"/>
</dbReference>
<dbReference type="InterPro" id="IPR011990">
    <property type="entry name" value="TPR-like_helical_dom_sf"/>
</dbReference>
<dbReference type="AlphaFoldDB" id="A0A2Z4PQE3"/>
<dbReference type="OrthoDB" id="9829551at2"/>
<protein>
    <submittedName>
        <fullName evidence="2">Uncharacterized protein</fullName>
    </submittedName>
</protein>
<keyword evidence="1" id="KW-1133">Transmembrane helix</keyword>
<keyword evidence="1" id="KW-0472">Membrane</keyword>
<dbReference type="SUPFAM" id="SSF81901">
    <property type="entry name" value="HCP-like"/>
    <property type="match status" value="1"/>
</dbReference>
<keyword evidence="1" id="KW-0812">Transmembrane</keyword>
<reference evidence="2 3" key="1">
    <citation type="submission" date="2016-06" db="EMBL/GenBank/DDBJ databases">
        <title>The sequenced genome of the ice-adhering bacterium Marinomonas primoryensis, from Antarctica.</title>
        <authorList>
            <person name="Graham L."/>
            <person name="Vance T.D.R."/>
            <person name="Davies P.L."/>
        </authorList>
    </citation>
    <scope>NUCLEOTIDE SEQUENCE [LARGE SCALE GENOMIC DNA]</scope>
    <source>
        <strain evidence="2 3">AceL</strain>
    </source>
</reference>
<evidence type="ECO:0000256" key="1">
    <source>
        <dbReference type="SAM" id="Phobius"/>
    </source>
</evidence>
<evidence type="ECO:0000313" key="3">
    <source>
        <dbReference type="Proteomes" id="UP000249898"/>
    </source>
</evidence>
<evidence type="ECO:0000313" key="2">
    <source>
        <dbReference type="EMBL" id="AWX99358.1"/>
    </source>
</evidence>
<sequence length="275" mass="30584">MDQDTLTVLQKLTHSDDFLKATALPIDEEHFIQSEQAKKEWEESNKSRGLGKFFLIILLACTVIRLLMFNPKPLFDMVPISIYLAAVVVMILVYVGILFVALVLGFKVRKAARVKALKKHFEEQGLTFLDNLDHFSVTVIRKTKDDIQQSKEGNAESLFSLSESLLNGKILKTNYKVAIAIASVAAELGNSRAALTVAKAFNKERHSDFNDKDDIDNYLDFKEDQNHYILWLQKAASLGSYEATSKLQTLGKEGSNSVGECSAASVIKKALGPIV</sequence>